<organism evidence="4">
    <name type="scientific">Anthurium amnicola</name>
    <dbReference type="NCBI Taxonomy" id="1678845"/>
    <lineage>
        <taxon>Eukaryota</taxon>
        <taxon>Viridiplantae</taxon>
        <taxon>Streptophyta</taxon>
        <taxon>Embryophyta</taxon>
        <taxon>Tracheophyta</taxon>
        <taxon>Spermatophyta</taxon>
        <taxon>Magnoliopsida</taxon>
        <taxon>Liliopsida</taxon>
        <taxon>Araceae</taxon>
        <taxon>Pothoideae</taxon>
        <taxon>Potheae</taxon>
        <taxon>Anthurium</taxon>
    </lineage>
</organism>
<evidence type="ECO:0000256" key="1">
    <source>
        <dbReference type="ARBA" id="ARBA00004906"/>
    </source>
</evidence>
<dbReference type="InterPro" id="IPR000210">
    <property type="entry name" value="BTB/POZ_dom"/>
</dbReference>
<dbReference type="CDD" id="cd18186">
    <property type="entry name" value="BTB_POZ_ZBTB_KLHL-like"/>
    <property type="match status" value="1"/>
</dbReference>
<name>A0A1D1YLU2_9ARAE</name>
<proteinExistence type="predicted"/>
<reference evidence="4" key="1">
    <citation type="submission" date="2015-07" db="EMBL/GenBank/DDBJ databases">
        <title>Transcriptome Assembly of Anthurium amnicola.</title>
        <authorList>
            <person name="Suzuki J."/>
        </authorList>
    </citation>
    <scope>NUCLEOTIDE SEQUENCE</scope>
</reference>
<evidence type="ECO:0000259" key="3">
    <source>
        <dbReference type="PROSITE" id="PS50097"/>
    </source>
</evidence>
<protein>
    <submittedName>
        <fullName evidence="4">Actin-binding protein IPP</fullName>
    </submittedName>
</protein>
<feature type="domain" description="BTB" evidence="3">
    <location>
        <begin position="39"/>
        <end position="112"/>
    </location>
</feature>
<gene>
    <name evidence="4" type="primary">IPP_15</name>
    <name evidence="4" type="ORF">g.105997</name>
</gene>
<dbReference type="EMBL" id="GDJX01012368">
    <property type="protein sequence ID" value="JAT55568.1"/>
    <property type="molecule type" value="Transcribed_RNA"/>
</dbReference>
<dbReference type="PANTHER" id="PTHR24410:SF23">
    <property type="entry name" value="BTB DOMAIN-CONTAINING PROTEIN-RELATED"/>
    <property type="match status" value="1"/>
</dbReference>
<dbReference type="PROSITE" id="PS50097">
    <property type="entry name" value="BTB"/>
    <property type="match status" value="1"/>
</dbReference>
<dbReference type="InterPro" id="IPR011333">
    <property type="entry name" value="SKP1/BTB/POZ_sf"/>
</dbReference>
<accession>A0A1D1YLU2</accession>
<dbReference type="Pfam" id="PF00651">
    <property type="entry name" value="BTB"/>
    <property type="match status" value="1"/>
</dbReference>
<comment type="pathway">
    <text evidence="1">Protein modification; protein ubiquitination.</text>
</comment>
<dbReference type="SUPFAM" id="SSF54695">
    <property type="entry name" value="POZ domain"/>
    <property type="match status" value="1"/>
</dbReference>
<dbReference type="PANTHER" id="PTHR24410">
    <property type="entry name" value="HL07962P-RELATED"/>
    <property type="match status" value="1"/>
</dbReference>
<dbReference type="InterPro" id="IPR051481">
    <property type="entry name" value="BTB-POZ/Galectin-3-binding"/>
</dbReference>
<sequence length="491" mass="56475">MSDNDLLLEPQTRLDCMFLELQKGFINDLYWLLKESNSYDALINIGDSPNIKSFKAHKSILSARSLYFRAILSNSNSNKKNSFIEITQTNIQPDIFEVILKFIYTGRIFLEGETDAKILFDYIIAAEKLWLYHLIHYIENYLIYQMSDWLKSNFTYVLIMINSNPSSFKLLREFVDDMLKNHSYLLFDSDDFHTIPKNILIQILQHRKFSKNICESKVWNNILDWGIKQNDDLIDKDIRNWTNSDFRKLQTTLQHCIPLIRFSDIPPKIFYNIVDPYKKVLTPELYQRTVQCPTFANYSKLLFPSSPIRSILSSISYKMGQNESFSPIPSPILNAFPKPPSPTPSQSTVTSSFIDTESLLLSRSNSSVSTVSTVSTETVKHILEDTSIKKPKNDVSPKSTYTAKKKSKSTIVYSIKASEKSLSSIKERLKRSNTTPKKSEITSPDPVTELETSLRKMKRHFNRKTSIISCSRPPLTSLPSNMSVAILPEFS</sequence>
<evidence type="ECO:0000256" key="2">
    <source>
        <dbReference type="SAM" id="MobiDB-lite"/>
    </source>
</evidence>
<dbReference type="Gene3D" id="3.30.710.10">
    <property type="entry name" value="Potassium Channel Kv1.1, Chain A"/>
    <property type="match status" value="1"/>
</dbReference>
<feature type="region of interest" description="Disordered" evidence="2">
    <location>
        <begin position="427"/>
        <end position="450"/>
    </location>
</feature>
<evidence type="ECO:0000313" key="4">
    <source>
        <dbReference type="EMBL" id="JAT55568.1"/>
    </source>
</evidence>
<dbReference type="AlphaFoldDB" id="A0A1D1YLU2"/>
<dbReference type="SMART" id="SM00225">
    <property type="entry name" value="BTB"/>
    <property type="match status" value="1"/>
</dbReference>